<dbReference type="RefSeq" id="WP_200322228.1">
    <property type="nucleotide sequence ID" value="NZ_JAENJH010000007.1"/>
</dbReference>
<proteinExistence type="predicted"/>
<protein>
    <submittedName>
        <fullName evidence="1">Uncharacterized protein</fullName>
    </submittedName>
</protein>
<sequence length="114" mass="12341">MSFDLVVLAADAVADDAAVREMAGRCRAADHIDGELDERVVGFYERLRGRFPDHGAGGPDSPWMSTPLAVGIDHVFLTMSFSERSSPAIETVFALATEFGLVVFDPQSDDVVRP</sequence>
<organism evidence="1 2">
    <name type="scientific">Prauserella cavernicola</name>
    <dbReference type="NCBI Taxonomy" id="2800127"/>
    <lineage>
        <taxon>Bacteria</taxon>
        <taxon>Bacillati</taxon>
        <taxon>Actinomycetota</taxon>
        <taxon>Actinomycetes</taxon>
        <taxon>Pseudonocardiales</taxon>
        <taxon>Pseudonocardiaceae</taxon>
        <taxon>Prauserella</taxon>
    </lineage>
</organism>
<comment type="caution">
    <text evidence="1">The sequence shown here is derived from an EMBL/GenBank/DDBJ whole genome shotgun (WGS) entry which is preliminary data.</text>
</comment>
<evidence type="ECO:0000313" key="2">
    <source>
        <dbReference type="Proteomes" id="UP000635245"/>
    </source>
</evidence>
<accession>A0A934QSN7</accession>
<keyword evidence="2" id="KW-1185">Reference proteome</keyword>
<reference evidence="1" key="1">
    <citation type="submission" date="2020-12" db="EMBL/GenBank/DDBJ databases">
        <title>Prauserella sp. ASG 168, a novel actinomycete isolated from cave rock.</title>
        <authorList>
            <person name="Suriyachadkun C."/>
        </authorList>
    </citation>
    <scope>NUCLEOTIDE SEQUENCE</scope>
    <source>
        <strain evidence="1">ASG 168</strain>
    </source>
</reference>
<name>A0A934QSN7_9PSEU</name>
<dbReference type="EMBL" id="JAENJH010000007">
    <property type="protein sequence ID" value="MBK1787522.1"/>
    <property type="molecule type" value="Genomic_DNA"/>
</dbReference>
<evidence type="ECO:0000313" key="1">
    <source>
        <dbReference type="EMBL" id="MBK1787522.1"/>
    </source>
</evidence>
<dbReference type="Proteomes" id="UP000635245">
    <property type="component" value="Unassembled WGS sequence"/>
</dbReference>
<dbReference type="AlphaFoldDB" id="A0A934QSN7"/>
<gene>
    <name evidence="1" type="ORF">JHE00_24620</name>
</gene>